<comment type="caution">
    <text evidence="1">The sequence shown here is derived from an EMBL/GenBank/DDBJ whole genome shotgun (WGS) entry which is preliminary data.</text>
</comment>
<evidence type="ECO:0000313" key="1">
    <source>
        <dbReference type="EMBL" id="GMN47874.1"/>
    </source>
</evidence>
<reference evidence="1" key="1">
    <citation type="submission" date="2023-07" db="EMBL/GenBank/DDBJ databases">
        <title>draft genome sequence of fig (Ficus carica).</title>
        <authorList>
            <person name="Takahashi T."/>
            <person name="Nishimura K."/>
        </authorList>
    </citation>
    <scope>NUCLEOTIDE SEQUENCE</scope>
</reference>
<dbReference type="AlphaFoldDB" id="A0AA88DIY7"/>
<gene>
    <name evidence="1" type="ORF">TIFTF001_017049</name>
</gene>
<proteinExistence type="predicted"/>
<dbReference type="Gramene" id="FCD_00024063-RA">
    <property type="protein sequence ID" value="FCD_00024063-RA:cds"/>
    <property type="gene ID" value="FCD_00024063"/>
</dbReference>
<name>A0AA88DIY7_FICCA</name>
<evidence type="ECO:0000313" key="2">
    <source>
        <dbReference type="Proteomes" id="UP001187192"/>
    </source>
</evidence>
<dbReference type="Proteomes" id="UP001187192">
    <property type="component" value="Unassembled WGS sequence"/>
</dbReference>
<sequence>MTSNIAESMNNKDNEAKDMPVTPLMEWLRLVVQSWFFKRRQQAECIFTDLVPKVDEEMQDKIIESSTLTANASNSDLFEVSNVYNKSRIVNMKEKTCRCFEFNHDQLSCIHVPAASKNLHMGVYEYCSYYHTTKALKETYTATVYPLGNSSTWELPDELKGIHVDSPSPKISAGRPRTKRLPSGGESIIKRKCPRCGRYDNSRQTCKFNFKDS</sequence>
<accession>A0AA88DIY7</accession>
<keyword evidence="2" id="KW-1185">Reference proteome</keyword>
<evidence type="ECO:0008006" key="3">
    <source>
        <dbReference type="Google" id="ProtNLM"/>
    </source>
</evidence>
<organism evidence="1 2">
    <name type="scientific">Ficus carica</name>
    <name type="common">Common fig</name>
    <dbReference type="NCBI Taxonomy" id="3494"/>
    <lineage>
        <taxon>Eukaryota</taxon>
        <taxon>Viridiplantae</taxon>
        <taxon>Streptophyta</taxon>
        <taxon>Embryophyta</taxon>
        <taxon>Tracheophyta</taxon>
        <taxon>Spermatophyta</taxon>
        <taxon>Magnoliopsida</taxon>
        <taxon>eudicotyledons</taxon>
        <taxon>Gunneridae</taxon>
        <taxon>Pentapetalae</taxon>
        <taxon>rosids</taxon>
        <taxon>fabids</taxon>
        <taxon>Rosales</taxon>
        <taxon>Moraceae</taxon>
        <taxon>Ficeae</taxon>
        <taxon>Ficus</taxon>
    </lineage>
</organism>
<protein>
    <recommendedName>
        <fullName evidence="3">SWIM-type domain-containing protein</fullName>
    </recommendedName>
</protein>
<dbReference type="EMBL" id="BTGU01000026">
    <property type="protein sequence ID" value="GMN47874.1"/>
    <property type="molecule type" value="Genomic_DNA"/>
</dbReference>